<accession>A0A6A6JU85</accession>
<keyword evidence="2" id="KW-0560">Oxidoreductase</keyword>
<dbReference type="Gene3D" id="3.40.50.720">
    <property type="entry name" value="NAD(P)-binding Rossmann-like Domain"/>
    <property type="match status" value="1"/>
</dbReference>
<dbReference type="PANTHER" id="PTHR24320:SF283">
    <property type="entry name" value="RETINOL DEHYDROGENASE 11"/>
    <property type="match status" value="1"/>
</dbReference>
<sequence length="336" mass="36306">MSVSHPEWGQETGGLEVAKALAERIKGRKAVVLITGVSPESIGSSTAQAIASQSPALLILASRTQAKLDQVAEKLRDAYPAVAVRTVALDLGSQEAVRKAAAQVSEITDRLDILINNAGLMTSTLQHTAEGIEAQFGSNHIGHFLFTNLLLPLLLKSAKSSPPGATRVINLTSLGHRLSPIRFHDYNFEGKPIPDEEKPPADIPDMFKGKEGEPYNGYISYGQSKTANVLFSVGLNQRLKKDGIVSYAVHPGCKSRDLDPDGESTMRKTSPFWKNHDQGAATTLVAAFDPQLDEPKAVFLHNCQYWEATAPHATDPQIAEKLWALSSKLVGGEPRL</sequence>
<gene>
    <name evidence="3" type="ORF">EI97DRAFT_413284</name>
</gene>
<dbReference type="Pfam" id="PF00106">
    <property type="entry name" value="adh_short"/>
    <property type="match status" value="1"/>
</dbReference>
<dbReference type="InterPro" id="IPR036291">
    <property type="entry name" value="NAD(P)-bd_dom_sf"/>
</dbReference>
<dbReference type="EMBL" id="ML986487">
    <property type="protein sequence ID" value="KAF2278599.1"/>
    <property type="molecule type" value="Genomic_DNA"/>
</dbReference>
<proteinExistence type="inferred from homology"/>
<reference evidence="3" key="1">
    <citation type="journal article" date="2020" name="Stud. Mycol.">
        <title>101 Dothideomycetes genomes: a test case for predicting lifestyles and emergence of pathogens.</title>
        <authorList>
            <person name="Haridas S."/>
            <person name="Albert R."/>
            <person name="Binder M."/>
            <person name="Bloem J."/>
            <person name="Labutti K."/>
            <person name="Salamov A."/>
            <person name="Andreopoulos B."/>
            <person name="Baker S."/>
            <person name="Barry K."/>
            <person name="Bills G."/>
            <person name="Bluhm B."/>
            <person name="Cannon C."/>
            <person name="Castanera R."/>
            <person name="Culley D."/>
            <person name="Daum C."/>
            <person name="Ezra D."/>
            <person name="Gonzalez J."/>
            <person name="Henrissat B."/>
            <person name="Kuo A."/>
            <person name="Liang C."/>
            <person name="Lipzen A."/>
            <person name="Lutzoni F."/>
            <person name="Magnuson J."/>
            <person name="Mondo S."/>
            <person name="Nolan M."/>
            <person name="Ohm R."/>
            <person name="Pangilinan J."/>
            <person name="Park H.-J."/>
            <person name="Ramirez L."/>
            <person name="Alfaro M."/>
            <person name="Sun H."/>
            <person name="Tritt A."/>
            <person name="Yoshinaga Y."/>
            <person name="Zwiers L.-H."/>
            <person name="Turgeon B."/>
            <person name="Goodwin S."/>
            <person name="Spatafora J."/>
            <person name="Crous P."/>
            <person name="Grigoriev I."/>
        </authorList>
    </citation>
    <scope>NUCLEOTIDE SEQUENCE</scope>
    <source>
        <strain evidence="3">CBS 379.55</strain>
    </source>
</reference>
<organism evidence="3 4">
    <name type="scientific">Westerdykella ornata</name>
    <dbReference type="NCBI Taxonomy" id="318751"/>
    <lineage>
        <taxon>Eukaryota</taxon>
        <taxon>Fungi</taxon>
        <taxon>Dikarya</taxon>
        <taxon>Ascomycota</taxon>
        <taxon>Pezizomycotina</taxon>
        <taxon>Dothideomycetes</taxon>
        <taxon>Pleosporomycetidae</taxon>
        <taxon>Pleosporales</taxon>
        <taxon>Sporormiaceae</taxon>
        <taxon>Westerdykella</taxon>
    </lineage>
</organism>
<name>A0A6A6JU85_WESOR</name>
<dbReference type="AlphaFoldDB" id="A0A6A6JU85"/>
<evidence type="ECO:0000313" key="3">
    <source>
        <dbReference type="EMBL" id="KAF2278599.1"/>
    </source>
</evidence>
<dbReference type="RefSeq" id="XP_033656138.1">
    <property type="nucleotide sequence ID" value="XM_033796786.1"/>
</dbReference>
<dbReference type="GO" id="GO:0016491">
    <property type="term" value="F:oxidoreductase activity"/>
    <property type="evidence" value="ECO:0007669"/>
    <property type="project" value="UniProtKB-KW"/>
</dbReference>
<evidence type="ECO:0000256" key="2">
    <source>
        <dbReference type="ARBA" id="ARBA00023002"/>
    </source>
</evidence>
<dbReference type="GeneID" id="54549961"/>
<dbReference type="Proteomes" id="UP000800097">
    <property type="component" value="Unassembled WGS sequence"/>
</dbReference>
<comment type="similarity">
    <text evidence="1">Belongs to the short-chain dehydrogenases/reductases (SDR) family.</text>
</comment>
<dbReference type="SUPFAM" id="SSF51735">
    <property type="entry name" value="NAD(P)-binding Rossmann-fold domains"/>
    <property type="match status" value="1"/>
</dbReference>
<protein>
    <submittedName>
        <fullName evidence="3">NAD(P)-binding protein</fullName>
    </submittedName>
</protein>
<keyword evidence="4" id="KW-1185">Reference proteome</keyword>
<dbReference type="PANTHER" id="PTHR24320">
    <property type="entry name" value="RETINOL DEHYDROGENASE"/>
    <property type="match status" value="1"/>
</dbReference>
<evidence type="ECO:0000256" key="1">
    <source>
        <dbReference type="ARBA" id="ARBA00006484"/>
    </source>
</evidence>
<evidence type="ECO:0000313" key="4">
    <source>
        <dbReference type="Proteomes" id="UP000800097"/>
    </source>
</evidence>
<dbReference type="InterPro" id="IPR002347">
    <property type="entry name" value="SDR_fam"/>
</dbReference>
<dbReference type="OrthoDB" id="191139at2759"/>